<evidence type="ECO:0000256" key="5">
    <source>
        <dbReference type="ARBA" id="ARBA00022723"/>
    </source>
</evidence>
<evidence type="ECO:0000259" key="9">
    <source>
        <dbReference type="PROSITE" id="PS51918"/>
    </source>
</evidence>
<dbReference type="Pfam" id="PF04055">
    <property type="entry name" value="Radical_SAM"/>
    <property type="match status" value="1"/>
</dbReference>
<dbReference type="AlphaFoldDB" id="A0A0G0FHD6"/>
<dbReference type="Gene3D" id="3.40.50.280">
    <property type="entry name" value="Cobalamin-binding domain"/>
    <property type="match status" value="1"/>
</dbReference>
<dbReference type="PROSITE" id="PS51332">
    <property type="entry name" value="B12_BINDING"/>
    <property type="match status" value="1"/>
</dbReference>
<evidence type="ECO:0000256" key="1">
    <source>
        <dbReference type="ARBA" id="ARBA00001966"/>
    </source>
</evidence>
<comment type="caution">
    <text evidence="10">The sequence shown here is derived from an EMBL/GenBank/DDBJ whole genome shotgun (WGS) entry which is preliminary data.</text>
</comment>
<dbReference type="GO" id="GO:0003824">
    <property type="term" value="F:catalytic activity"/>
    <property type="evidence" value="ECO:0007669"/>
    <property type="project" value="InterPro"/>
</dbReference>
<dbReference type="SMART" id="SM00729">
    <property type="entry name" value="Elp3"/>
    <property type="match status" value="1"/>
</dbReference>
<dbReference type="Proteomes" id="UP000034508">
    <property type="component" value="Unassembled WGS sequence"/>
</dbReference>
<keyword evidence="2" id="KW-0489">Methyltransferase</keyword>
<evidence type="ECO:0000256" key="4">
    <source>
        <dbReference type="ARBA" id="ARBA00022691"/>
    </source>
</evidence>
<keyword evidence="7" id="KW-0411">Iron-sulfur</keyword>
<dbReference type="SFLD" id="SFLDG01123">
    <property type="entry name" value="methyltransferase_(Class_B)"/>
    <property type="match status" value="1"/>
</dbReference>
<name>A0A0G0FHD6_9BACT</name>
<keyword evidence="6" id="KW-0408">Iron</keyword>
<keyword evidence="4" id="KW-0949">S-adenosyl-L-methionine</keyword>
<organism evidence="10 11">
    <name type="scientific">Berkelbacteria bacterium GW2011_GWA1_36_9</name>
    <dbReference type="NCBI Taxonomy" id="1618331"/>
    <lineage>
        <taxon>Bacteria</taxon>
        <taxon>Candidatus Berkelbacteria</taxon>
    </lineage>
</organism>
<dbReference type="GO" id="GO:0051539">
    <property type="term" value="F:4 iron, 4 sulfur cluster binding"/>
    <property type="evidence" value="ECO:0007669"/>
    <property type="project" value="UniProtKB-KW"/>
</dbReference>
<dbReference type="PROSITE" id="PS51918">
    <property type="entry name" value="RADICAL_SAM"/>
    <property type="match status" value="1"/>
</dbReference>
<gene>
    <name evidence="10" type="ORF">US31_C0004G0025</name>
</gene>
<evidence type="ECO:0000256" key="3">
    <source>
        <dbReference type="ARBA" id="ARBA00022679"/>
    </source>
</evidence>
<dbReference type="InterPro" id="IPR023404">
    <property type="entry name" value="rSAM_horseshoe"/>
</dbReference>
<dbReference type="InterPro" id="IPR007197">
    <property type="entry name" value="rSAM"/>
</dbReference>
<evidence type="ECO:0000256" key="2">
    <source>
        <dbReference type="ARBA" id="ARBA00022603"/>
    </source>
</evidence>
<accession>A0A0G0FHD6</accession>
<dbReference type="PATRIC" id="fig|1618331.3.peg.276"/>
<dbReference type="CDD" id="cd02068">
    <property type="entry name" value="radical_SAM_B12_BD"/>
    <property type="match status" value="1"/>
</dbReference>
<evidence type="ECO:0000256" key="6">
    <source>
        <dbReference type="ARBA" id="ARBA00023004"/>
    </source>
</evidence>
<dbReference type="SFLD" id="SFLDG01082">
    <property type="entry name" value="B12-binding_domain_containing"/>
    <property type="match status" value="1"/>
</dbReference>
<protein>
    <submittedName>
        <fullName evidence="10">Uncharacterized protein</fullName>
    </submittedName>
</protein>
<keyword evidence="3" id="KW-0808">Transferase</keyword>
<sequence length="472" mass="53634">MKKTILTGKADKVLLIQPNYQIRKDAKLWACSPSLGLLYLAAVLEKEKIPVEIIDANLHNITPRAMANLIKKRDAKYAGFSILTPAVNWSINVIKYLPKSIIKIAGGPHASSLPNELLKYGFDIAVIGEGEETLLEIAKGKALNQISGIAYRTNKKIFQTQERPPLNPSKLPLPARHLIEKGGTNKPYFAVQTRFFPWAQIVTSRGCPFNCYFCTKDVFGYHFRPRSPENVLSEIDFLVNKYRIKEINIYDDCFNFDIKRAEKIMELIAKRGYKLYIRFNNGIRADKVTPTLLKKMKKAGTDFIAFGVESGNQEILNSIPKGESLLDIRRAVKLTNKVGIPITGFFILGLIGDTKKTMQDTIDFATSLPFDRAIFTIAVPNPGTRMLQIIQQRGGKIFTTDWQNFHSLSGKMQYSLPGMATPEEVEKMYRKAYISFYFRPLYLIKHIPNFFSWSLLPIISRGLIKIFYTQKT</sequence>
<comment type="cofactor">
    <cofactor evidence="1">
        <name>[4Fe-4S] cluster</name>
        <dbReference type="ChEBI" id="CHEBI:49883"/>
    </cofactor>
</comment>
<dbReference type="SFLD" id="SFLDS00029">
    <property type="entry name" value="Radical_SAM"/>
    <property type="match status" value="1"/>
</dbReference>
<dbReference type="Pfam" id="PF02310">
    <property type="entry name" value="B12-binding"/>
    <property type="match status" value="1"/>
</dbReference>
<dbReference type="PANTHER" id="PTHR43409:SF7">
    <property type="entry name" value="BLL1977 PROTEIN"/>
    <property type="match status" value="1"/>
</dbReference>
<dbReference type="GO" id="GO:0031419">
    <property type="term" value="F:cobalamin binding"/>
    <property type="evidence" value="ECO:0007669"/>
    <property type="project" value="InterPro"/>
</dbReference>
<dbReference type="PANTHER" id="PTHR43409">
    <property type="entry name" value="ANAEROBIC MAGNESIUM-PROTOPORPHYRIN IX MONOMETHYL ESTER CYCLASE-RELATED"/>
    <property type="match status" value="1"/>
</dbReference>
<reference evidence="10 11" key="1">
    <citation type="journal article" date="2015" name="Nature">
        <title>rRNA introns, odd ribosomes, and small enigmatic genomes across a large radiation of phyla.</title>
        <authorList>
            <person name="Brown C.T."/>
            <person name="Hug L.A."/>
            <person name="Thomas B.C."/>
            <person name="Sharon I."/>
            <person name="Castelle C.J."/>
            <person name="Singh A."/>
            <person name="Wilkins M.J."/>
            <person name="Williams K.H."/>
            <person name="Banfield J.F."/>
        </authorList>
    </citation>
    <scope>NUCLEOTIDE SEQUENCE [LARGE SCALE GENOMIC DNA]</scope>
</reference>
<evidence type="ECO:0000259" key="8">
    <source>
        <dbReference type="PROSITE" id="PS51332"/>
    </source>
</evidence>
<evidence type="ECO:0000256" key="7">
    <source>
        <dbReference type="ARBA" id="ARBA00023014"/>
    </source>
</evidence>
<feature type="domain" description="Radical SAM core" evidence="9">
    <location>
        <begin position="193"/>
        <end position="415"/>
    </location>
</feature>
<dbReference type="GO" id="GO:0046872">
    <property type="term" value="F:metal ion binding"/>
    <property type="evidence" value="ECO:0007669"/>
    <property type="project" value="UniProtKB-KW"/>
</dbReference>
<feature type="domain" description="B12-binding" evidence="8">
    <location>
        <begin position="17"/>
        <end position="148"/>
    </location>
</feature>
<dbReference type="EMBL" id="LBSM01000004">
    <property type="protein sequence ID" value="KKQ18463.1"/>
    <property type="molecule type" value="Genomic_DNA"/>
</dbReference>
<dbReference type="SUPFAM" id="SSF102114">
    <property type="entry name" value="Radical SAM enzymes"/>
    <property type="match status" value="1"/>
</dbReference>
<dbReference type="CDD" id="cd01335">
    <property type="entry name" value="Radical_SAM"/>
    <property type="match status" value="1"/>
</dbReference>
<evidence type="ECO:0000313" key="10">
    <source>
        <dbReference type="EMBL" id="KKQ18463.1"/>
    </source>
</evidence>
<proteinExistence type="predicted"/>
<dbReference type="InterPro" id="IPR006158">
    <property type="entry name" value="Cobalamin-bd"/>
</dbReference>
<dbReference type="InterPro" id="IPR006638">
    <property type="entry name" value="Elp3/MiaA/NifB-like_rSAM"/>
</dbReference>
<dbReference type="InterPro" id="IPR051198">
    <property type="entry name" value="BchE-like"/>
</dbReference>
<dbReference type="Gene3D" id="3.80.30.20">
    <property type="entry name" value="tm_1862 like domain"/>
    <property type="match status" value="1"/>
</dbReference>
<evidence type="ECO:0000313" key="11">
    <source>
        <dbReference type="Proteomes" id="UP000034508"/>
    </source>
</evidence>
<keyword evidence="5" id="KW-0479">Metal-binding</keyword>
<dbReference type="InterPro" id="IPR058240">
    <property type="entry name" value="rSAM_sf"/>
</dbReference>
<dbReference type="InterPro" id="IPR034466">
    <property type="entry name" value="Methyltransferase_Class_B"/>
</dbReference>